<feature type="transmembrane region" description="Helical" evidence="7">
    <location>
        <begin position="337"/>
        <end position="355"/>
    </location>
</feature>
<dbReference type="CDD" id="cd06173">
    <property type="entry name" value="MFS_MefA_like"/>
    <property type="match status" value="1"/>
</dbReference>
<comment type="caution">
    <text evidence="9">The sequence shown here is derived from an EMBL/GenBank/DDBJ whole genome shotgun (WGS) entry which is preliminary data.</text>
</comment>
<feature type="transmembrane region" description="Helical" evidence="7">
    <location>
        <begin position="154"/>
        <end position="178"/>
    </location>
</feature>
<sequence length="580" mass="62183">MPMAPMLSSRIPSPWRRAEARFRPEACVLTQLPDRPPEPDPQEPTAALALSASWSPFRHAVFTLLWVAMVASNIGTWLQNAASGWLMTELSGNPSTVALVQAAMALPVFLFGFPAGALADIIDRRRLLLATQLLTTPFIAGFAALVLFNQATPATLLAVTFVSGTAIALILPTWQAVLPQLVSQEELPSAVTLNSFGVSLSRVVGPALIGTVIAGLGMAAPFWLNAVSNVVMITAVLLWRVERREAPSLPSEHIGRAMLAGLRHARYNPELRAALMRGGGFFPFAAAYWALLPALARSQIGGGMQGYGILLATIGVGSVAGTFLLPWLRERMSADSLVVAGTVGTAGAMALYAMAYDVPTALAASLLAGLCWIAVLATINVAAQASVPGWVRGRGLGVFAKVLFGSLTLGSVAWGQVAAAIGSSETLLAAAACLLVAIPLLRRCRLRIAEGVDVTPSMHWPAPVLAAEVRPDSGPVQIDIEYRIRPADREAFLDVVRRLGAERLRNDAYDWAVYEDADDEGVFIETFHSASWLEYLRQRERITELGWELRKAATGFQIQGKPRVRHLIRVGRNGPQARTA</sequence>
<feature type="transmembrane region" description="Helical" evidence="7">
    <location>
        <begin position="361"/>
        <end position="383"/>
    </location>
</feature>
<dbReference type="Proteomes" id="UP000239724">
    <property type="component" value="Unassembled WGS sequence"/>
</dbReference>
<feature type="transmembrane region" description="Helical" evidence="7">
    <location>
        <begin position="274"/>
        <end position="292"/>
    </location>
</feature>
<dbReference type="Gene3D" id="1.20.1250.20">
    <property type="entry name" value="MFS general substrate transporter like domains"/>
    <property type="match status" value="1"/>
</dbReference>
<comment type="subcellular location">
    <subcellularLocation>
        <location evidence="1">Cell membrane</location>
        <topology evidence="1">Multi-pass membrane protein</topology>
    </subcellularLocation>
</comment>
<feature type="transmembrane region" description="Helical" evidence="7">
    <location>
        <begin position="190"/>
        <end position="216"/>
    </location>
</feature>
<keyword evidence="3" id="KW-1003">Cell membrane</keyword>
<dbReference type="PROSITE" id="PS50850">
    <property type="entry name" value="MFS"/>
    <property type="match status" value="1"/>
</dbReference>
<feature type="transmembrane region" description="Helical" evidence="7">
    <location>
        <begin position="420"/>
        <end position="441"/>
    </location>
</feature>
<evidence type="ECO:0000313" key="10">
    <source>
        <dbReference type="Proteomes" id="UP000239724"/>
    </source>
</evidence>
<dbReference type="PANTHER" id="PTHR23513">
    <property type="entry name" value="INTEGRAL MEMBRANE EFFLUX PROTEIN-RELATED"/>
    <property type="match status" value="1"/>
</dbReference>
<dbReference type="PANTHER" id="PTHR23513:SF11">
    <property type="entry name" value="STAPHYLOFERRIN A TRANSPORTER"/>
    <property type="match status" value="1"/>
</dbReference>
<evidence type="ECO:0000256" key="3">
    <source>
        <dbReference type="ARBA" id="ARBA00022475"/>
    </source>
</evidence>
<evidence type="ECO:0000259" key="8">
    <source>
        <dbReference type="PROSITE" id="PS50850"/>
    </source>
</evidence>
<feature type="transmembrane region" description="Helical" evidence="7">
    <location>
        <begin position="127"/>
        <end position="148"/>
    </location>
</feature>
<evidence type="ECO:0000313" key="9">
    <source>
        <dbReference type="EMBL" id="PPQ27338.1"/>
    </source>
</evidence>
<organism evidence="9 10">
    <name type="scientific">Rhodopila globiformis</name>
    <name type="common">Rhodopseudomonas globiformis</name>
    <dbReference type="NCBI Taxonomy" id="1071"/>
    <lineage>
        <taxon>Bacteria</taxon>
        <taxon>Pseudomonadati</taxon>
        <taxon>Pseudomonadota</taxon>
        <taxon>Alphaproteobacteria</taxon>
        <taxon>Acetobacterales</taxon>
        <taxon>Acetobacteraceae</taxon>
        <taxon>Rhodopila</taxon>
    </lineage>
</organism>
<keyword evidence="10" id="KW-1185">Reference proteome</keyword>
<evidence type="ECO:0000256" key="5">
    <source>
        <dbReference type="ARBA" id="ARBA00022989"/>
    </source>
</evidence>
<feature type="domain" description="Major facilitator superfamily (MFS) profile" evidence="8">
    <location>
        <begin position="61"/>
        <end position="449"/>
    </location>
</feature>
<keyword evidence="4 7" id="KW-0812">Transmembrane</keyword>
<feature type="transmembrane region" description="Helical" evidence="7">
    <location>
        <begin position="395"/>
        <end position="414"/>
    </location>
</feature>
<feature type="transmembrane region" description="Helical" evidence="7">
    <location>
        <begin position="304"/>
        <end position="325"/>
    </location>
</feature>
<keyword evidence="5 7" id="KW-1133">Transmembrane helix</keyword>
<dbReference type="SUPFAM" id="SSF103473">
    <property type="entry name" value="MFS general substrate transporter"/>
    <property type="match status" value="1"/>
</dbReference>
<evidence type="ECO:0000256" key="6">
    <source>
        <dbReference type="ARBA" id="ARBA00023136"/>
    </source>
</evidence>
<feature type="transmembrane region" description="Helical" evidence="7">
    <location>
        <begin position="98"/>
        <end position="120"/>
    </location>
</feature>
<feature type="transmembrane region" description="Helical" evidence="7">
    <location>
        <begin position="60"/>
        <end position="78"/>
    </location>
</feature>
<dbReference type="EMBL" id="NHRY01000260">
    <property type="protein sequence ID" value="PPQ27338.1"/>
    <property type="molecule type" value="Genomic_DNA"/>
</dbReference>
<reference evidence="9 10" key="1">
    <citation type="journal article" date="2018" name="Arch. Microbiol.">
        <title>New insights into the metabolic potential of the phototrophic purple bacterium Rhodopila globiformis DSM 161(T) from its draft genome sequence and evidence for a vanadium-dependent nitrogenase.</title>
        <authorList>
            <person name="Imhoff J.F."/>
            <person name="Rahn T."/>
            <person name="Kunzel S."/>
            <person name="Neulinger S.C."/>
        </authorList>
    </citation>
    <scope>NUCLEOTIDE SEQUENCE [LARGE SCALE GENOMIC DNA]</scope>
    <source>
        <strain evidence="9 10">DSM 161</strain>
    </source>
</reference>
<dbReference type="InterPro" id="IPR010290">
    <property type="entry name" value="TM_effector"/>
</dbReference>
<name>A0A2S6MYA3_RHOGL</name>
<evidence type="ECO:0000256" key="2">
    <source>
        <dbReference type="ARBA" id="ARBA00022448"/>
    </source>
</evidence>
<keyword evidence="6 7" id="KW-0472">Membrane</keyword>
<keyword evidence="2" id="KW-0813">Transport</keyword>
<protein>
    <recommendedName>
        <fullName evidence="8">Major facilitator superfamily (MFS) profile domain-containing protein</fullName>
    </recommendedName>
</protein>
<evidence type="ECO:0000256" key="7">
    <source>
        <dbReference type="SAM" id="Phobius"/>
    </source>
</evidence>
<dbReference type="RefSeq" id="WP_104522068.1">
    <property type="nucleotide sequence ID" value="NZ_NHRY01000260.1"/>
</dbReference>
<evidence type="ECO:0000256" key="1">
    <source>
        <dbReference type="ARBA" id="ARBA00004651"/>
    </source>
</evidence>
<evidence type="ECO:0000256" key="4">
    <source>
        <dbReference type="ARBA" id="ARBA00022692"/>
    </source>
</evidence>
<dbReference type="InterPro" id="IPR020846">
    <property type="entry name" value="MFS_dom"/>
</dbReference>
<gene>
    <name evidence="9" type="ORF">CCS01_27720</name>
</gene>
<proteinExistence type="predicted"/>
<dbReference type="GO" id="GO:0022857">
    <property type="term" value="F:transmembrane transporter activity"/>
    <property type="evidence" value="ECO:0007669"/>
    <property type="project" value="InterPro"/>
</dbReference>
<accession>A0A2S6MYA3</accession>
<dbReference type="AlphaFoldDB" id="A0A2S6MYA3"/>
<dbReference type="GO" id="GO:0005886">
    <property type="term" value="C:plasma membrane"/>
    <property type="evidence" value="ECO:0007669"/>
    <property type="project" value="UniProtKB-SubCell"/>
</dbReference>
<dbReference type="InterPro" id="IPR036259">
    <property type="entry name" value="MFS_trans_sf"/>
</dbReference>
<dbReference type="Pfam" id="PF05977">
    <property type="entry name" value="MFS_3"/>
    <property type="match status" value="1"/>
</dbReference>